<dbReference type="Pfam" id="PF01888">
    <property type="entry name" value="CbiD"/>
    <property type="match status" value="1"/>
</dbReference>
<comment type="catalytic activity">
    <reaction evidence="5">
        <text>Co-precorrin-5B + S-adenosyl-L-methionine = Co-precorrin-6A + S-adenosyl-L-homocysteine</text>
        <dbReference type="Rhea" id="RHEA:26285"/>
        <dbReference type="ChEBI" id="CHEBI:57856"/>
        <dbReference type="ChEBI" id="CHEBI:59789"/>
        <dbReference type="ChEBI" id="CHEBI:60063"/>
        <dbReference type="ChEBI" id="CHEBI:60064"/>
        <dbReference type="EC" id="2.1.1.195"/>
    </reaction>
</comment>
<evidence type="ECO:0000256" key="1">
    <source>
        <dbReference type="ARBA" id="ARBA00022573"/>
    </source>
</evidence>
<dbReference type="Proteomes" id="UP000014975">
    <property type="component" value="Unassembled WGS sequence"/>
</dbReference>
<comment type="similarity">
    <text evidence="5">Belongs to the CbiD family.</text>
</comment>
<dbReference type="RefSeq" id="WP_020887784.1">
    <property type="nucleotide sequence ID" value="NZ_ATHI01000030.1"/>
</dbReference>
<dbReference type="GO" id="GO:0019251">
    <property type="term" value="P:anaerobic cobalamin biosynthetic process"/>
    <property type="evidence" value="ECO:0007669"/>
    <property type="project" value="UniProtKB-UniRule"/>
</dbReference>
<dbReference type="SUPFAM" id="SSF111342">
    <property type="entry name" value="CbiD-like"/>
    <property type="match status" value="1"/>
</dbReference>
<evidence type="ECO:0000256" key="2">
    <source>
        <dbReference type="ARBA" id="ARBA00022603"/>
    </source>
</evidence>
<dbReference type="NCBIfam" id="NF000849">
    <property type="entry name" value="PRK00075.1-1"/>
    <property type="match status" value="1"/>
</dbReference>
<proteinExistence type="inferred from homology"/>
<dbReference type="PANTHER" id="PTHR35863:SF1">
    <property type="entry name" value="COBALT-PRECORRIN-5B C(1)-METHYLTRANSFERASE"/>
    <property type="match status" value="1"/>
</dbReference>
<keyword evidence="2 5" id="KW-0489">Methyltransferase</keyword>
<name>S7T382_9BACT</name>
<dbReference type="NCBIfam" id="TIGR00312">
    <property type="entry name" value="cbiD"/>
    <property type="match status" value="1"/>
</dbReference>
<keyword evidence="1 5" id="KW-0169">Cobalamin biosynthesis</keyword>
<keyword evidence="4 5" id="KW-0949">S-adenosyl-L-methionine</keyword>
<organism evidence="6 7">
    <name type="scientific">Alkalidesulfovibrio alkalitolerans DSM 16529</name>
    <dbReference type="NCBI Taxonomy" id="1121439"/>
    <lineage>
        <taxon>Bacteria</taxon>
        <taxon>Pseudomonadati</taxon>
        <taxon>Thermodesulfobacteriota</taxon>
        <taxon>Desulfovibrionia</taxon>
        <taxon>Desulfovibrionales</taxon>
        <taxon>Desulfovibrionaceae</taxon>
        <taxon>Alkalidesulfovibrio</taxon>
    </lineage>
</organism>
<protein>
    <recommendedName>
        <fullName evidence="5">Cobalt-precorrin-5B C(1)-methyltransferase</fullName>
        <ecNumber evidence="5">2.1.1.195</ecNumber>
    </recommendedName>
    <alternativeName>
        <fullName evidence="5">Cobalt-precorrin-6A synthase</fullName>
    </alternativeName>
</protein>
<comment type="function">
    <text evidence="5">Catalyzes the methylation of C-1 in cobalt-precorrin-5B to form cobalt-precorrin-6A.</text>
</comment>
<dbReference type="PATRIC" id="fig|1121439.3.peg.2462"/>
<dbReference type="EMBL" id="ATHI01000030">
    <property type="protein sequence ID" value="EPR30960.1"/>
    <property type="molecule type" value="Genomic_DNA"/>
</dbReference>
<sequence length="372" mass="38768">MRPSRRAGRDLREGFTTGTAAAAAAKAATLTLLGLRVPAVLDTPLPGGARLDVPIEDAKPEETPLGPAARGRVVKDGGDDPDATHMALIEALVRLSPAPGVRVDGGRGVGRVTLPGLPVAVGQAAINPAPRAQIAAAVQEALDAAGYSDGAEALIEVPDGETIARHTLNARLGILGGISILGTRGTVRPFSHEDWAASVAAGMDVARATGQREIGLCTGGRSERLLRRELPHLPEQCFVQAADLFAASCRAAAERGFSRLTWGLFIGKLVKQAMGLANTHARSTATDFAFLAREALAAGVSPGVANALREANTAMHALSLLAEDPARPALLRALCRRASENARNFAQCELDTRAILFDFDGTVLADSREDVQ</sequence>
<dbReference type="AlphaFoldDB" id="S7T382"/>
<dbReference type="OrthoDB" id="6439987at2"/>
<dbReference type="HAMAP" id="MF_00787">
    <property type="entry name" value="CbiD"/>
    <property type="match status" value="1"/>
</dbReference>
<dbReference type="GO" id="GO:0032259">
    <property type="term" value="P:methylation"/>
    <property type="evidence" value="ECO:0007669"/>
    <property type="project" value="UniProtKB-KW"/>
</dbReference>
<evidence type="ECO:0000256" key="4">
    <source>
        <dbReference type="ARBA" id="ARBA00022691"/>
    </source>
</evidence>
<accession>S7T382</accession>
<gene>
    <name evidence="5" type="primary">cbiD</name>
    <name evidence="6" type="ORF">dsat_1087</name>
</gene>
<evidence type="ECO:0000256" key="3">
    <source>
        <dbReference type="ARBA" id="ARBA00022679"/>
    </source>
</evidence>
<reference evidence="6 7" key="1">
    <citation type="journal article" date="2013" name="Genome Announc.">
        <title>Draft genome sequences for three mercury-methylating, sulfate-reducing bacteria.</title>
        <authorList>
            <person name="Brown S.D."/>
            <person name="Hurt R.A.Jr."/>
            <person name="Gilmour C.C."/>
            <person name="Elias D.A."/>
        </authorList>
    </citation>
    <scope>NUCLEOTIDE SEQUENCE [LARGE SCALE GENOMIC DNA]</scope>
    <source>
        <strain evidence="6 7">DSM 16529</strain>
    </source>
</reference>
<evidence type="ECO:0000256" key="5">
    <source>
        <dbReference type="HAMAP-Rule" id="MF_00787"/>
    </source>
</evidence>
<evidence type="ECO:0000313" key="6">
    <source>
        <dbReference type="EMBL" id="EPR30960.1"/>
    </source>
</evidence>
<dbReference type="Gene3D" id="3.30.2110.10">
    <property type="entry name" value="CbiD-like"/>
    <property type="match status" value="1"/>
</dbReference>
<dbReference type="UniPathway" id="UPA00148">
    <property type="reaction ID" value="UER00227"/>
</dbReference>
<keyword evidence="7" id="KW-1185">Reference proteome</keyword>
<dbReference type="STRING" id="1121439.dsat_1087"/>
<comment type="pathway">
    <text evidence="5">Cofactor biosynthesis; adenosylcobalamin biosynthesis; cob(II)yrinate a,c-diamide from sirohydrochlorin (anaerobic route): step 6/10.</text>
</comment>
<comment type="caution">
    <text evidence="6">The sequence shown here is derived from an EMBL/GenBank/DDBJ whole genome shotgun (WGS) entry which is preliminary data.</text>
</comment>
<dbReference type="PIRSF" id="PIRSF026782">
    <property type="entry name" value="CbiD"/>
    <property type="match status" value="1"/>
</dbReference>
<evidence type="ECO:0000313" key="7">
    <source>
        <dbReference type="Proteomes" id="UP000014975"/>
    </source>
</evidence>
<dbReference type="InterPro" id="IPR036074">
    <property type="entry name" value="CbiD_sf"/>
</dbReference>
<dbReference type="InterPro" id="IPR002748">
    <property type="entry name" value="CbiD"/>
</dbReference>
<dbReference type="PANTHER" id="PTHR35863">
    <property type="entry name" value="COBALT-PRECORRIN-5B C(1)-METHYLTRANSFERASE"/>
    <property type="match status" value="1"/>
</dbReference>
<dbReference type="eggNOG" id="COG1903">
    <property type="taxonomic scope" value="Bacteria"/>
</dbReference>
<dbReference type="GO" id="GO:0043780">
    <property type="term" value="F:cobalt-precorrin-5B C1-methyltransferase activity"/>
    <property type="evidence" value="ECO:0007669"/>
    <property type="project" value="RHEA"/>
</dbReference>
<keyword evidence="3 5" id="KW-0808">Transferase</keyword>
<dbReference type="EC" id="2.1.1.195" evidence="5"/>